<organism evidence="3 4">
    <name type="scientific">candidate division TA06 bacterium</name>
    <dbReference type="NCBI Taxonomy" id="2250710"/>
    <lineage>
        <taxon>Bacteria</taxon>
        <taxon>Bacteria division TA06</taxon>
    </lineage>
</organism>
<keyword evidence="1" id="KW-1133">Transmembrane helix</keyword>
<evidence type="ECO:0000256" key="1">
    <source>
        <dbReference type="SAM" id="Phobius"/>
    </source>
</evidence>
<evidence type="ECO:0000313" key="3">
    <source>
        <dbReference type="EMBL" id="MBI4727847.1"/>
    </source>
</evidence>
<dbReference type="EMBL" id="JACQXR010000163">
    <property type="protein sequence ID" value="MBI4727847.1"/>
    <property type="molecule type" value="Genomic_DNA"/>
</dbReference>
<protein>
    <submittedName>
        <fullName evidence="3">DUF4388 domain-containing protein</fullName>
    </submittedName>
</protein>
<dbReference type="AlphaFoldDB" id="A0A933MJ60"/>
<gene>
    <name evidence="3" type="ORF">HY768_11635</name>
</gene>
<dbReference type="PANTHER" id="PTHR36304:SF4">
    <property type="entry name" value="DUF4388 DOMAIN-CONTAINING PROTEIN"/>
    <property type="match status" value="1"/>
</dbReference>
<evidence type="ECO:0000313" key="4">
    <source>
        <dbReference type="Proteomes" id="UP000736328"/>
    </source>
</evidence>
<accession>A0A933MJ60</accession>
<name>A0A933MJ60_UNCT6</name>
<proteinExistence type="predicted"/>
<dbReference type="Pfam" id="PF14332">
    <property type="entry name" value="DUF4388"/>
    <property type="match status" value="1"/>
</dbReference>
<dbReference type="Proteomes" id="UP000736328">
    <property type="component" value="Unassembled WGS sequence"/>
</dbReference>
<evidence type="ECO:0000259" key="2">
    <source>
        <dbReference type="Pfam" id="PF14332"/>
    </source>
</evidence>
<reference evidence="3" key="1">
    <citation type="submission" date="2020-07" db="EMBL/GenBank/DDBJ databases">
        <title>Huge and variable diversity of episymbiotic CPR bacteria and DPANN archaea in groundwater ecosystems.</title>
        <authorList>
            <person name="He C.Y."/>
            <person name="Keren R."/>
            <person name="Whittaker M."/>
            <person name="Farag I.F."/>
            <person name="Doudna J."/>
            <person name="Cate J.H.D."/>
            <person name="Banfield J.F."/>
        </authorList>
    </citation>
    <scope>NUCLEOTIDE SEQUENCE</scope>
    <source>
        <strain evidence="3">NC_groundwater_1520_Pr4_B-0.1um_53_5</strain>
    </source>
</reference>
<keyword evidence="1" id="KW-0812">Transmembrane</keyword>
<feature type="domain" description="PatA-like N-terminal" evidence="2">
    <location>
        <begin position="2"/>
        <end position="159"/>
    </location>
</feature>
<sequence length="353" mass="39980">MEGNVKEFGLADVIQFISTSQKTGVLLLDHHTDTASIAFARGDITAAVYGRQGKQDQLQDYLFRSKKLDPETIQKLAQIQKDTNLGIDEVMIKEQIMTEEELFGVIAFKIQEVIDDIFTWSDAHYKFDAQADLYSKSRTKVTIPPATLLIETMRRKDEWPRIKMAIPSEDIVLLIKPDGILPYDALPEAKQMMEFIDGNRTISEMIQLSGFGRFRTFNALFNLFELGMIERKVTESAALPPKPKAPSPVLKFIGPAATVMATAGIVLILLTASLFWGYKVSLLLDSKTNLVEELLLKSAQSKYRQEVEIYKMINGRYPAELKQVVKDRRYVDLLVYEVSGDGQSFDLKIVERK</sequence>
<feature type="transmembrane region" description="Helical" evidence="1">
    <location>
        <begin position="252"/>
        <end position="278"/>
    </location>
</feature>
<keyword evidence="1" id="KW-0472">Membrane</keyword>
<comment type="caution">
    <text evidence="3">The sequence shown here is derived from an EMBL/GenBank/DDBJ whole genome shotgun (WGS) entry which is preliminary data.</text>
</comment>
<dbReference type="PANTHER" id="PTHR36304">
    <property type="entry name" value="DOMAIN GTPASE-ACTIVATING PROTEIN, PUTATIVE-RELATED-RELATED"/>
    <property type="match status" value="1"/>
</dbReference>
<dbReference type="InterPro" id="IPR025497">
    <property type="entry name" value="PatA-like_N"/>
</dbReference>